<keyword evidence="1" id="KW-0732">Signal</keyword>
<accession>A0A086TJ16</accession>
<gene>
    <name evidence="2" type="ORF">MVEG_12277</name>
    <name evidence="3" type="ORF">MVEG_12279</name>
</gene>
<evidence type="ECO:0000256" key="1">
    <source>
        <dbReference type="SAM" id="SignalP"/>
    </source>
</evidence>
<sequence length="137" mass="14142">MMPKIASVVSVMLLAVSAAAYPSKIAERSVPTGSDVVSYKIVDGNPISPMCIGLRLGNFCCVGICTMGNGPVESKVHAVSLIRERPENIVLQAEKGTNAVVTVNKSAGTFDVVSTSDPDATCIGIRIGGCCLGLCIL</sequence>
<feature type="signal peptide" evidence="1">
    <location>
        <begin position="1"/>
        <end position="20"/>
    </location>
</feature>
<name>A0A086TJ16_9FUNG</name>
<feature type="chain" id="PRO_5040562391" evidence="1">
    <location>
        <begin position="21"/>
        <end position="137"/>
    </location>
</feature>
<dbReference type="OrthoDB" id="2473493at2759"/>
<dbReference type="AlphaFoldDB" id="A0A086TJ16"/>
<evidence type="ECO:0000313" key="3">
    <source>
        <dbReference type="EMBL" id="KFH61945.1"/>
    </source>
</evidence>
<proteinExistence type="predicted"/>
<protein>
    <submittedName>
        <fullName evidence="2">Uncharacterized protein</fullName>
    </submittedName>
</protein>
<organism evidence="2 4">
    <name type="scientific">Podila verticillata NRRL 6337</name>
    <dbReference type="NCBI Taxonomy" id="1069443"/>
    <lineage>
        <taxon>Eukaryota</taxon>
        <taxon>Fungi</taxon>
        <taxon>Fungi incertae sedis</taxon>
        <taxon>Mucoromycota</taxon>
        <taxon>Mortierellomycotina</taxon>
        <taxon>Mortierellomycetes</taxon>
        <taxon>Mortierellales</taxon>
        <taxon>Mortierellaceae</taxon>
        <taxon>Podila</taxon>
    </lineage>
</organism>
<keyword evidence="4" id="KW-1185">Reference proteome</keyword>
<evidence type="ECO:0000313" key="4">
    <source>
        <dbReference type="Proteomes" id="UP000243308"/>
    </source>
</evidence>
<dbReference type="Proteomes" id="UP000243308">
    <property type="component" value="Unassembled WGS sequence"/>
</dbReference>
<evidence type="ECO:0000313" key="2">
    <source>
        <dbReference type="EMBL" id="KFH61943.1"/>
    </source>
</evidence>
<reference evidence="2 4" key="1">
    <citation type="submission" date="2011-02" db="EMBL/GenBank/DDBJ databases">
        <title>The Genome Sequence of Mortierella verticillata NRRL 6337.</title>
        <authorList>
            <consortium name="The Broad Institute Genome Sequencing Platform"/>
            <person name="Russ C."/>
            <person name="Cuomo C."/>
            <person name="Burger G."/>
            <person name="Gray M.W."/>
            <person name="Holland P.W.H."/>
            <person name="King N."/>
            <person name="Lang F.B.F."/>
            <person name="Roger A.J."/>
            <person name="Ruiz-Trillo I."/>
            <person name="Young S.K."/>
            <person name="Zeng Q."/>
            <person name="Gargeya S."/>
            <person name="Alvarado L."/>
            <person name="Berlin A."/>
            <person name="Chapman S.B."/>
            <person name="Chen Z."/>
            <person name="Freedman E."/>
            <person name="Gellesch M."/>
            <person name="Goldberg J."/>
            <person name="Griggs A."/>
            <person name="Gujja S."/>
            <person name="Heilman E."/>
            <person name="Heiman D."/>
            <person name="Howarth C."/>
            <person name="Mehta T."/>
            <person name="Neiman D."/>
            <person name="Pearson M."/>
            <person name="Roberts A."/>
            <person name="Saif S."/>
            <person name="Shea T."/>
            <person name="Shenoy N."/>
            <person name="Sisk P."/>
            <person name="Stolte C."/>
            <person name="Sykes S."/>
            <person name="White J."/>
            <person name="Yandava C."/>
            <person name="Haas B."/>
            <person name="Nusbaum C."/>
            <person name="Birren B."/>
        </authorList>
    </citation>
    <scope>NUCLEOTIDE SEQUENCE [LARGE SCALE GENOMIC DNA]</scope>
    <source>
        <strain evidence="2 4">NRRL 6337</strain>
    </source>
</reference>
<dbReference type="EMBL" id="KN042435">
    <property type="protein sequence ID" value="KFH61945.1"/>
    <property type="molecule type" value="Genomic_DNA"/>
</dbReference>
<dbReference type="EMBL" id="KN042435">
    <property type="protein sequence ID" value="KFH61943.1"/>
    <property type="molecule type" value="Genomic_DNA"/>
</dbReference>